<dbReference type="OrthoDB" id="8113249at2"/>
<evidence type="ECO:0000256" key="1">
    <source>
        <dbReference type="SAM" id="MobiDB-lite"/>
    </source>
</evidence>
<dbReference type="RefSeq" id="WP_109459138.1">
    <property type="nucleotide sequence ID" value="NZ_QFBC01000006.1"/>
</dbReference>
<dbReference type="AlphaFoldDB" id="A0A2U2DQ59"/>
<dbReference type="EMBL" id="QFBC01000006">
    <property type="protein sequence ID" value="PWE55440.1"/>
    <property type="molecule type" value="Genomic_DNA"/>
</dbReference>
<reference evidence="2 3" key="1">
    <citation type="submission" date="2018-05" db="EMBL/GenBank/DDBJ databases">
        <title>The draft genome of strain NS-104.</title>
        <authorList>
            <person name="Hang P."/>
            <person name="Jiang J."/>
        </authorList>
    </citation>
    <scope>NUCLEOTIDE SEQUENCE [LARGE SCALE GENOMIC DNA]</scope>
    <source>
        <strain evidence="2 3">NS-104</strain>
    </source>
</reference>
<dbReference type="Proteomes" id="UP000245252">
    <property type="component" value="Unassembled WGS sequence"/>
</dbReference>
<comment type="caution">
    <text evidence="2">The sequence shown here is derived from an EMBL/GenBank/DDBJ whole genome shotgun (WGS) entry which is preliminary data.</text>
</comment>
<accession>A0A2U2DQ59</accession>
<organism evidence="2 3">
    <name type="scientific">Metarhizobium album</name>
    <dbReference type="NCBI Taxonomy" id="2182425"/>
    <lineage>
        <taxon>Bacteria</taxon>
        <taxon>Pseudomonadati</taxon>
        <taxon>Pseudomonadota</taxon>
        <taxon>Alphaproteobacteria</taxon>
        <taxon>Hyphomicrobiales</taxon>
        <taxon>Rhizobiaceae</taxon>
        <taxon>Metarhizobium</taxon>
    </lineage>
</organism>
<feature type="region of interest" description="Disordered" evidence="1">
    <location>
        <begin position="708"/>
        <end position="731"/>
    </location>
</feature>
<feature type="compositionally biased region" description="Polar residues" evidence="1">
    <location>
        <begin position="711"/>
        <end position="731"/>
    </location>
</feature>
<protein>
    <submittedName>
        <fullName evidence="2">Uncharacterized protein</fullName>
    </submittedName>
</protein>
<evidence type="ECO:0000313" key="3">
    <source>
        <dbReference type="Proteomes" id="UP000245252"/>
    </source>
</evidence>
<evidence type="ECO:0000313" key="2">
    <source>
        <dbReference type="EMBL" id="PWE55440.1"/>
    </source>
</evidence>
<keyword evidence="3" id="KW-1185">Reference proteome</keyword>
<gene>
    <name evidence="2" type="ORF">DEM27_15400</name>
</gene>
<sequence length="731" mass="76552">MARTFIGELLLRLKDEASGQAKGSADRITGSMDAIQRAAARLNSAPWGGRFQSQIDKMGASARELDTLRNSWERLQAAFKQKNLSGALRGAEISRWQLGALSHLREMAAAAKAAEDHTGRLRDRINELKRLGLYALGSGSAIYFGGQAIREGTVAASEWQREKFRQEMGNIPEGEKDQIIAKAEELGGQYPSVSITEIAELARNARNMMGSVEAGLEILPDLVKGMVTLQSAKGTDVAVGELQNLLRGIDNAGKNSGGELGIRNTREIIAGLIRAAQVEGADLDVGKLFQFARRGKIAVPGLSTEFLAGKAPAFMQDMTAEGFGAALSSAYQAFVIGSNAVASKKNIAEQERIGIRRGGDLVGADTFGRDPDEWVKQVLIPALKNDGVDMSNETDVAQAVAKLSRNTNATGLITRIITQQEQVNRLFEQYSNAMGPDAADEARFKDPFVGATGFVTSLRNLAAAVGDDILPTATAGMNSMTDAINKFQQLWRDGDPMAKAGIAGSAAMAGYGSWKLLAGLWSLGTAGPALNAAAVSLEAAAVSLAAGGKVGAAGTVAAGAASTTAGGGALAAVASSPTFWTAVAALSAIIGVGLVGRDATKESKKPPYKYYPQGPEQDRDNWQRQFGQVAFEGGRHRVGLGAGPAPSDSIQAAVDQAENAGSQIQQALSVTATPAVDTSALQEAVRLAQQFVATMKAAATVAANAADNVPRTGSSSVSRQMNRNFTDHGTF</sequence>
<proteinExistence type="predicted"/>
<name>A0A2U2DQ59_9HYPH</name>